<protein>
    <submittedName>
        <fullName evidence="2">Uncharacterized protein</fullName>
    </submittedName>
</protein>
<feature type="region of interest" description="Disordered" evidence="1">
    <location>
        <begin position="537"/>
        <end position="689"/>
    </location>
</feature>
<feature type="compositionally biased region" description="Polar residues" evidence="1">
    <location>
        <begin position="342"/>
        <end position="355"/>
    </location>
</feature>
<feature type="compositionally biased region" description="Low complexity" evidence="1">
    <location>
        <begin position="184"/>
        <end position="196"/>
    </location>
</feature>
<feature type="compositionally biased region" description="Basic and acidic residues" evidence="1">
    <location>
        <begin position="147"/>
        <end position="163"/>
    </location>
</feature>
<feature type="compositionally biased region" description="Low complexity" evidence="1">
    <location>
        <begin position="315"/>
        <end position="328"/>
    </location>
</feature>
<feature type="compositionally biased region" description="Polar residues" evidence="1">
    <location>
        <begin position="451"/>
        <end position="462"/>
    </location>
</feature>
<gene>
    <name evidence="2" type="ORF">LAESUDRAFT_711585</name>
</gene>
<keyword evidence="3" id="KW-1185">Reference proteome</keyword>
<dbReference type="InParanoid" id="A0A165GIF1"/>
<dbReference type="AlphaFoldDB" id="A0A165GIF1"/>
<evidence type="ECO:0000256" key="1">
    <source>
        <dbReference type="SAM" id="MobiDB-lite"/>
    </source>
</evidence>
<proteinExistence type="predicted"/>
<feature type="compositionally biased region" description="Pro residues" evidence="1">
    <location>
        <begin position="257"/>
        <end position="266"/>
    </location>
</feature>
<feature type="compositionally biased region" description="Low complexity" evidence="1">
    <location>
        <begin position="402"/>
        <end position="413"/>
    </location>
</feature>
<evidence type="ECO:0000313" key="2">
    <source>
        <dbReference type="EMBL" id="KZT10392.1"/>
    </source>
</evidence>
<dbReference type="RefSeq" id="XP_040768132.1">
    <property type="nucleotide sequence ID" value="XM_040906846.1"/>
</dbReference>
<dbReference type="STRING" id="1314785.A0A165GIF1"/>
<sequence length="779" mass="85701">MSWMNARQYQQWYPTAGAPPGTWPPTAPAGYPGPPPAPAGVNPQAWTAGRWQVNPMYRGPLAGTQAAVSVWAPHPSWGPHIANASAAAVANYNPYKRTPNRGDAEYWRTKLSDNPLGLENMHIRDQDHRKTNDNGVVHTPWVWVPRELRESPERPPSSDRRSGQEGTSNQHRRDQPAVPQSHISEQSTPERSSQSRSSRDARSSYDMVTLPAATAPSHLQERPHDSHHYLNDARPSQNHASYEDNVIPPRDAISDPVIPPRLPPPISSSSFYSQQQEQERHHHRHQRINDVSPRDARPLQPQPRDDRTSPNDYTSSASSAVVASIVSVNGPTTPPRTAPTEAFSSSQELRPTFSPTIIRVPGHYSEAGTPPRRMSSDDAPTYRLSHSATPTRRMSSDDAHTSRASYSHSSSRHIVSDDAQSPHVSTPPRHTSDDDAHASRSSSTSLRTSIHDTNTPTSTSGHRISHYETHRASTNSSPTPRTRGLIYGPPTNHSHSNSVPQWQSTPSADAQSGATASRSSILSLTNFFEEPAGLLSPLITAPRSTGGPNSNGRRVIRSQTDPSSPLPALESIPEDRTTPGSRNTHQRNDSRDSNATPHVTTRTSPHSSTPPEAGSRSISRSQTYPSLDLSSSRHSSKQGSPVIASKSRELSPTRTVRASHNPLPQPPMLTAYPTSSASSSAAAMSTQPVVRRKVRKGYWNRRGDHLTMEPDGQYIVYAPQQLANPHDLSRYPQATQGFMDHRGRTVKYDPRIPELPASLPLHGEPPARPYEEFVEYIYV</sequence>
<feature type="compositionally biased region" description="Polar residues" evidence="1">
    <location>
        <begin position="491"/>
        <end position="514"/>
    </location>
</feature>
<dbReference type="GeneID" id="63823875"/>
<dbReference type="OrthoDB" id="3255291at2759"/>
<reference evidence="2 3" key="1">
    <citation type="journal article" date="2016" name="Mol. Biol. Evol.">
        <title>Comparative Genomics of Early-Diverging Mushroom-Forming Fungi Provides Insights into the Origins of Lignocellulose Decay Capabilities.</title>
        <authorList>
            <person name="Nagy L.G."/>
            <person name="Riley R."/>
            <person name="Tritt A."/>
            <person name="Adam C."/>
            <person name="Daum C."/>
            <person name="Floudas D."/>
            <person name="Sun H."/>
            <person name="Yadav J.S."/>
            <person name="Pangilinan J."/>
            <person name="Larsson K.H."/>
            <person name="Matsuura K."/>
            <person name="Barry K."/>
            <person name="Labutti K."/>
            <person name="Kuo R."/>
            <person name="Ohm R.A."/>
            <person name="Bhattacharya S.S."/>
            <person name="Shirouzu T."/>
            <person name="Yoshinaga Y."/>
            <person name="Martin F.M."/>
            <person name="Grigoriev I.V."/>
            <person name="Hibbett D.S."/>
        </authorList>
    </citation>
    <scope>NUCLEOTIDE SEQUENCE [LARGE SCALE GENOMIC DNA]</scope>
    <source>
        <strain evidence="2 3">93-53</strain>
    </source>
</reference>
<organism evidence="2 3">
    <name type="scientific">Laetiporus sulphureus 93-53</name>
    <dbReference type="NCBI Taxonomy" id="1314785"/>
    <lineage>
        <taxon>Eukaryota</taxon>
        <taxon>Fungi</taxon>
        <taxon>Dikarya</taxon>
        <taxon>Basidiomycota</taxon>
        <taxon>Agaricomycotina</taxon>
        <taxon>Agaricomycetes</taxon>
        <taxon>Polyporales</taxon>
        <taxon>Laetiporus</taxon>
    </lineage>
</organism>
<feature type="region of interest" description="Disordered" evidence="1">
    <location>
        <begin position="147"/>
        <end position="514"/>
    </location>
</feature>
<feature type="compositionally biased region" description="Low complexity" evidence="1">
    <location>
        <begin position="267"/>
        <end position="276"/>
    </location>
</feature>
<name>A0A165GIF1_9APHY</name>
<feature type="compositionally biased region" description="Polar residues" evidence="1">
    <location>
        <begin position="616"/>
        <end position="625"/>
    </location>
</feature>
<feature type="compositionally biased region" description="Polar residues" evidence="1">
    <location>
        <begin position="384"/>
        <end position="393"/>
    </location>
</feature>
<feature type="compositionally biased region" description="Basic and acidic residues" evidence="1">
    <location>
        <begin position="219"/>
        <end position="231"/>
    </location>
</feature>
<dbReference type="Proteomes" id="UP000076871">
    <property type="component" value="Unassembled WGS sequence"/>
</dbReference>
<feature type="compositionally biased region" description="Basic and acidic residues" evidence="1">
    <location>
        <begin position="292"/>
        <end position="309"/>
    </location>
</feature>
<dbReference type="EMBL" id="KV427609">
    <property type="protein sequence ID" value="KZT10392.1"/>
    <property type="molecule type" value="Genomic_DNA"/>
</dbReference>
<feature type="compositionally biased region" description="Polar residues" evidence="1">
    <location>
        <begin position="542"/>
        <end position="563"/>
    </location>
</feature>
<feature type="compositionally biased region" description="Low complexity" evidence="1">
    <location>
        <begin position="675"/>
        <end position="685"/>
    </location>
</feature>
<feature type="compositionally biased region" description="Low complexity" evidence="1">
    <location>
        <begin position="596"/>
        <end position="611"/>
    </location>
</feature>
<evidence type="ECO:0000313" key="3">
    <source>
        <dbReference type="Proteomes" id="UP000076871"/>
    </source>
</evidence>
<accession>A0A165GIF1</accession>
<feature type="compositionally biased region" description="Low complexity" evidence="1">
    <location>
        <begin position="439"/>
        <end position="448"/>
    </location>
</feature>